<evidence type="ECO:0000313" key="4">
    <source>
        <dbReference type="Proteomes" id="UP000190667"/>
    </source>
</evidence>
<evidence type="ECO:0000256" key="1">
    <source>
        <dbReference type="ARBA" id="ARBA00022729"/>
    </source>
</evidence>
<reference evidence="3 4" key="1">
    <citation type="submission" date="2016-12" db="EMBL/GenBank/DDBJ databases">
        <title>Izhakiella australiana sp. nov. of genus Izhakiella isolated from Australian desert.</title>
        <authorList>
            <person name="Ji M."/>
        </authorList>
    </citation>
    <scope>NUCLEOTIDE SEQUENCE [LARGE SCALE GENOMIC DNA]</scope>
    <source>
        <strain evidence="3 4">D4N98</strain>
    </source>
</reference>
<comment type="caution">
    <text evidence="3">The sequence shown here is derived from an EMBL/GenBank/DDBJ whole genome shotgun (WGS) entry which is preliminary data.</text>
</comment>
<keyword evidence="1 2" id="KW-0732">Signal</keyword>
<dbReference type="EMBL" id="MRUL01000012">
    <property type="protein sequence ID" value="OON38846.1"/>
    <property type="molecule type" value="Genomic_DNA"/>
</dbReference>
<proteinExistence type="predicted"/>
<feature type="chain" id="PRO_5012458967" evidence="2">
    <location>
        <begin position="27"/>
        <end position="142"/>
    </location>
</feature>
<protein>
    <submittedName>
        <fullName evidence="3">Uncharacterized protein</fullName>
    </submittedName>
</protein>
<accession>A0A1S8YJD7</accession>
<dbReference type="Gene3D" id="2.60.40.1570">
    <property type="entry name" value="Dr adhesin"/>
    <property type="match status" value="1"/>
</dbReference>
<dbReference type="InterPro" id="IPR037028">
    <property type="entry name" value="Dr_adhesin_sf"/>
</dbReference>
<evidence type="ECO:0000256" key="2">
    <source>
        <dbReference type="SAM" id="SignalP"/>
    </source>
</evidence>
<name>A0A1S8YJD7_9GAMM</name>
<gene>
    <name evidence="3" type="ORF">BTJ39_15895</name>
</gene>
<feature type="signal peptide" evidence="2">
    <location>
        <begin position="1"/>
        <end position="26"/>
    </location>
</feature>
<dbReference type="RefSeq" id="WP_078003676.1">
    <property type="nucleotide sequence ID" value="NZ_MRUL01000012.1"/>
</dbReference>
<organism evidence="3 4">
    <name type="scientific">Izhakiella australiensis</name>
    <dbReference type="NCBI Taxonomy" id="1926881"/>
    <lineage>
        <taxon>Bacteria</taxon>
        <taxon>Pseudomonadati</taxon>
        <taxon>Pseudomonadota</taxon>
        <taxon>Gammaproteobacteria</taxon>
        <taxon>Enterobacterales</taxon>
        <taxon>Erwiniaceae</taxon>
        <taxon>Izhakiella</taxon>
    </lineage>
</organism>
<dbReference type="Proteomes" id="UP000190667">
    <property type="component" value="Unassembled WGS sequence"/>
</dbReference>
<evidence type="ECO:0000313" key="3">
    <source>
        <dbReference type="EMBL" id="OON38846.1"/>
    </source>
</evidence>
<sequence length="142" mass="14894">MNTFNEMKKISLAIMLVAGSINVAQAAVIDGSINTATADLVFNETVISSAAITPETNLFAGQLNGDARVATARVSTEGANVAWRWTPASGIVGIAPASARNHIVISGKNSPDNKLELYIPYAEGVVNAGEEESGGWMRMDDN</sequence>
<keyword evidence="4" id="KW-1185">Reference proteome</keyword>
<dbReference type="AlphaFoldDB" id="A0A1S8YJD7"/>